<dbReference type="EMBL" id="FRCR01000029">
    <property type="protein sequence ID" value="SHM93749.1"/>
    <property type="molecule type" value="Genomic_DNA"/>
</dbReference>
<evidence type="ECO:0008006" key="3">
    <source>
        <dbReference type="Google" id="ProtNLM"/>
    </source>
</evidence>
<dbReference type="Proteomes" id="UP000184375">
    <property type="component" value="Unassembled WGS sequence"/>
</dbReference>
<accession>A0A1M7MRN5</accession>
<dbReference type="AlphaFoldDB" id="A0A1M7MRN5"/>
<evidence type="ECO:0000313" key="1">
    <source>
        <dbReference type="EMBL" id="SHM93749.1"/>
    </source>
</evidence>
<protein>
    <recommendedName>
        <fullName evidence="3">Transposase</fullName>
    </recommendedName>
</protein>
<name>A0A1M7MRN5_9FIRM</name>
<gene>
    <name evidence="1" type="ORF">SAMN05660826_02386</name>
</gene>
<keyword evidence="2" id="KW-1185">Reference proteome</keyword>
<proteinExistence type="predicted"/>
<sequence>MVVRDKNSKIEIIYNGKVIATHEKHYRSRTTVYAKNQYTGLKEAEGMLYPNPRAYKVSSPEVEKRSLGVYESLLGVGTT</sequence>
<evidence type="ECO:0000313" key="2">
    <source>
        <dbReference type="Proteomes" id="UP000184375"/>
    </source>
</evidence>
<organism evidence="1 2">
    <name type="scientific">Caldanaerovirga acetigignens</name>
    <dbReference type="NCBI Taxonomy" id="447595"/>
    <lineage>
        <taxon>Bacteria</taxon>
        <taxon>Bacillati</taxon>
        <taxon>Bacillota</taxon>
        <taxon>Clostridia</taxon>
        <taxon>Thermosediminibacterales</taxon>
        <taxon>Thermosediminibacteraceae</taxon>
        <taxon>Caldanaerovirga</taxon>
    </lineage>
</organism>
<dbReference type="STRING" id="447595.SAMN05660826_02386"/>
<reference evidence="2" key="1">
    <citation type="submission" date="2016-11" db="EMBL/GenBank/DDBJ databases">
        <authorList>
            <person name="Varghese N."/>
            <person name="Submissions S."/>
        </authorList>
    </citation>
    <scope>NUCLEOTIDE SEQUENCE [LARGE SCALE GENOMIC DNA]</scope>
    <source>
        <strain evidence="2">DSM 18802</strain>
    </source>
</reference>